<feature type="region of interest" description="Disordered" evidence="1">
    <location>
        <begin position="468"/>
        <end position="491"/>
    </location>
</feature>
<dbReference type="Proteomes" id="UP000299102">
    <property type="component" value="Unassembled WGS sequence"/>
</dbReference>
<dbReference type="OrthoDB" id="412981at2759"/>
<evidence type="ECO:0000313" key="4">
    <source>
        <dbReference type="Proteomes" id="UP000299102"/>
    </source>
</evidence>
<reference evidence="3 4" key="1">
    <citation type="journal article" date="2019" name="Commun. Biol.">
        <title>The bagworm genome reveals a unique fibroin gene that provides high tensile strength.</title>
        <authorList>
            <person name="Kono N."/>
            <person name="Nakamura H."/>
            <person name="Ohtoshi R."/>
            <person name="Tomita M."/>
            <person name="Numata K."/>
            <person name="Arakawa K."/>
        </authorList>
    </citation>
    <scope>NUCLEOTIDE SEQUENCE [LARGE SCALE GENOMIC DNA]</scope>
</reference>
<keyword evidence="3" id="KW-0695">RNA-directed DNA polymerase</keyword>
<dbReference type="SUPFAM" id="SSF56672">
    <property type="entry name" value="DNA/RNA polymerases"/>
    <property type="match status" value="1"/>
</dbReference>
<dbReference type="PANTHER" id="PTHR19446">
    <property type="entry name" value="REVERSE TRANSCRIPTASES"/>
    <property type="match status" value="1"/>
</dbReference>
<dbReference type="Pfam" id="PF00078">
    <property type="entry name" value="RVT_1"/>
    <property type="match status" value="1"/>
</dbReference>
<evidence type="ECO:0000259" key="2">
    <source>
        <dbReference type="PROSITE" id="PS50878"/>
    </source>
</evidence>
<evidence type="ECO:0000256" key="1">
    <source>
        <dbReference type="SAM" id="MobiDB-lite"/>
    </source>
</evidence>
<comment type="caution">
    <text evidence="3">The sequence shown here is derived from an EMBL/GenBank/DDBJ whole genome shotgun (WGS) entry which is preliminary data.</text>
</comment>
<proteinExistence type="predicted"/>
<dbReference type="GO" id="GO:0003964">
    <property type="term" value="F:RNA-directed DNA polymerase activity"/>
    <property type="evidence" value="ECO:0007669"/>
    <property type="project" value="UniProtKB-KW"/>
</dbReference>
<dbReference type="EMBL" id="BGZK01000125">
    <property type="protein sequence ID" value="GBP21147.1"/>
    <property type="molecule type" value="Genomic_DNA"/>
</dbReference>
<keyword evidence="3" id="KW-0808">Transferase</keyword>
<keyword evidence="3" id="KW-0548">Nucleotidyltransferase</keyword>
<dbReference type="STRING" id="151549.A0A4C1U4V0"/>
<dbReference type="PROSITE" id="PS50878">
    <property type="entry name" value="RT_POL"/>
    <property type="match status" value="1"/>
</dbReference>
<accession>A0A4C1U4V0</accession>
<name>A0A4C1U4V0_EUMVA</name>
<organism evidence="3 4">
    <name type="scientific">Eumeta variegata</name>
    <name type="common">Bagworm moth</name>
    <name type="synonym">Eumeta japonica</name>
    <dbReference type="NCBI Taxonomy" id="151549"/>
    <lineage>
        <taxon>Eukaryota</taxon>
        <taxon>Metazoa</taxon>
        <taxon>Ecdysozoa</taxon>
        <taxon>Arthropoda</taxon>
        <taxon>Hexapoda</taxon>
        <taxon>Insecta</taxon>
        <taxon>Pterygota</taxon>
        <taxon>Neoptera</taxon>
        <taxon>Endopterygota</taxon>
        <taxon>Lepidoptera</taxon>
        <taxon>Glossata</taxon>
        <taxon>Ditrysia</taxon>
        <taxon>Tineoidea</taxon>
        <taxon>Psychidae</taxon>
        <taxon>Oiketicinae</taxon>
        <taxon>Eumeta</taxon>
    </lineage>
</organism>
<dbReference type="InterPro" id="IPR043502">
    <property type="entry name" value="DNA/RNA_pol_sf"/>
</dbReference>
<dbReference type="AlphaFoldDB" id="A0A4C1U4V0"/>
<sequence length="491" mass="56095">MDFQRHRLGRDDWTGRRGLEVPPPTLPHHEEVEHRVREFLSAPIPSLSGDYYGSPTETARAIFRLPKRKAPGLDGIPTIAIKQLPRRAMVAMTRLFNGMLRTGHFPACWKTGRVIAKAGKDPRLVSSQRSITLLSHIAKLFERVLLRRLLRHLTPRREQFGFRSGHSTTLQLARVLHHMAVEHNRGRRTVGVFLDIEKAFDRVWHSGLLYKLIENRIPPALMRTVASFLKDRDFYVTVEDATSDPRPIRAGVPQGSCLSPCLRQRVSRIISSGRPRCGYTPEGPRPTAGLARQMACRCECHEDGALLTGQQRAMPAKLRLRGQKVEWQTRVRYLGVQIDRSMRMAAQVEHVIHQSRAARSMLRPVLRSHLPLRVKVTLYKGYIRSRLTYAAPAWYALCSISQKKRIQAQQNIALRMIVGAGRYVSNDVIARDLCIETVEEFIQRIARRMFDIADQGPYEFLRNIAPMQESSSSGRPLPRELLRTPPPKHQN</sequence>
<feature type="domain" description="Reverse transcriptase" evidence="2">
    <location>
        <begin position="98"/>
        <end position="338"/>
    </location>
</feature>
<keyword evidence="4" id="KW-1185">Reference proteome</keyword>
<evidence type="ECO:0000313" key="3">
    <source>
        <dbReference type="EMBL" id="GBP21147.1"/>
    </source>
</evidence>
<gene>
    <name evidence="3" type="primary">pol</name>
    <name evidence="3" type="ORF">EVAR_11178_1</name>
</gene>
<dbReference type="InterPro" id="IPR000477">
    <property type="entry name" value="RT_dom"/>
</dbReference>
<protein>
    <submittedName>
        <fullName evidence="3">RNA-directed DNA polymerase from mobile element jockey</fullName>
    </submittedName>
</protein>